<protein>
    <submittedName>
        <fullName evidence="1">Protein RDR1</fullName>
    </submittedName>
</protein>
<evidence type="ECO:0000313" key="1">
    <source>
        <dbReference type="EMBL" id="KAK3923443.1"/>
    </source>
</evidence>
<sequence>MNSRSLDKPLRLNTERTLREAIPIDLALMIRHKTSYENLIDIFKSKNILFGDKFYSTSKSALWRMLGRNHSGIVSHVYCECGYYLGRKKDLPAFKKCVCKKNVDCSKAKTFITLSLKMQFKAFLSNPNVQDQLKKFREDRERDKVDGVIKDVFDGKIYENLQEDMGTDDLTYTMNTDGCKTGKSAKISIYPFFIRVHKLPPNLRQKYIFLAGLYCDKGEPHMTSFLKPIVKQLNDLAERGVEWEDKDKDQRCSKIRPLCYFVDGKARWQILNMSPQPSFFLLWVHILLISRSSHQ</sequence>
<keyword evidence="2" id="KW-1185">Reference proteome</keyword>
<organism evidence="1 2">
    <name type="scientific">Frankliniella fusca</name>
    <dbReference type="NCBI Taxonomy" id="407009"/>
    <lineage>
        <taxon>Eukaryota</taxon>
        <taxon>Metazoa</taxon>
        <taxon>Ecdysozoa</taxon>
        <taxon>Arthropoda</taxon>
        <taxon>Hexapoda</taxon>
        <taxon>Insecta</taxon>
        <taxon>Pterygota</taxon>
        <taxon>Neoptera</taxon>
        <taxon>Paraneoptera</taxon>
        <taxon>Thysanoptera</taxon>
        <taxon>Terebrantia</taxon>
        <taxon>Thripoidea</taxon>
        <taxon>Thripidae</taxon>
        <taxon>Frankliniella</taxon>
    </lineage>
</organism>
<proteinExistence type="predicted"/>
<evidence type="ECO:0000313" key="2">
    <source>
        <dbReference type="Proteomes" id="UP001219518"/>
    </source>
</evidence>
<reference evidence="1" key="1">
    <citation type="submission" date="2021-07" db="EMBL/GenBank/DDBJ databases">
        <authorList>
            <person name="Catto M.A."/>
            <person name="Jacobson A."/>
            <person name="Kennedy G."/>
            <person name="Labadie P."/>
            <person name="Hunt B.G."/>
            <person name="Srinivasan R."/>
        </authorList>
    </citation>
    <scope>NUCLEOTIDE SEQUENCE</scope>
    <source>
        <strain evidence="1">PL_HMW_Pooled</strain>
        <tissue evidence="1">Head</tissue>
    </source>
</reference>
<reference evidence="1" key="2">
    <citation type="journal article" date="2023" name="BMC Genomics">
        <title>Pest status, molecular evolution, and epigenetic factors derived from the genome assembly of Frankliniella fusca, a thysanopteran phytovirus vector.</title>
        <authorList>
            <person name="Catto M.A."/>
            <person name="Labadie P.E."/>
            <person name="Jacobson A.L."/>
            <person name="Kennedy G.G."/>
            <person name="Srinivasan R."/>
            <person name="Hunt B.G."/>
        </authorList>
    </citation>
    <scope>NUCLEOTIDE SEQUENCE</scope>
    <source>
        <strain evidence="1">PL_HMW_Pooled</strain>
    </source>
</reference>
<dbReference type="AlphaFoldDB" id="A0AAE1HLK0"/>
<gene>
    <name evidence="1" type="ORF">KUF71_001851</name>
</gene>
<name>A0AAE1HLK0_9NEOP</name>
<comment type="caution">
    <text evidence="1">The sequence shown here is derived from an EMBL/GenBank/DDBJ whole genome shotgun (WGS) entry which is preliminary data.</text>
</comment>
<dbReference type="Proteomes" id="UP001219518">
    <property type="component" value="Unassembled WGS sequence"/>
</dbReference>
<dbReference type="EMBL" id="JAHWGI010001147">
    <property type="protein sequence ID" value="KAK3923443.1"/>
    <property type="molecule type" value="Genomic_DNA"/>
</dbReference>
<accession>A0AAE1HLK0</accession>